<dbReference type="InterPro" id="IPR029787">
    <property type="entry name" value="Nucleotide_cyclase"/>
</dbReference>
<dbReference type="PANTHER" id="PTHR45138">
    <property type="entry name" value="REGULATORY COMPONENTS OF SENSORY TRANSDUCTION SYSTEM"/>
    <property type="match status" value="1"/>
</dbReference>
<evidence type="ECO:0000256" key="1">
    <source>
        <dbReference type="ARBA" id="ARBA00001946"/>
    </source>
</evidence>
<dbReference type="Gene3D" id="3.30.450.40">
    <property type="match status" value="1"/>
</dbReference>
<dbReference type="InterPro" id="IPR043128">
    <property type="entry name" value="Rev_trsase/Diguanyl_cyclase"/>
</dbReference>
<sequence>MDLTPFAEAYRETNRRIVQLLDFLSALQGLSEVSPIVTDRRGMLDQALKGLLENQNMSRCSVFLCERDELVNAAGLSWADLIGLPGQVARRAFPVGNGVMGRAVATGMVQYASDCRHDPDFLSLPAEASPEISSLISVPIRSGDGVLGVLNVSHTESEAFGPDEERLLTLYAHFLGQMLLNWQHVHRLEEQVGQRTRELEEALEEARELQQRFQTLAVLDDLTGLHNRRFFFAEARAIVARALRQGVGISVILLDLDHFKQFNDQFGHAAGDRVLRDVAMAMGQLVREGDVLSRFGGEEFVLLLPGTDLDGAIGLGKRIRQALAGLEWMFDGSEPQRITASIGICALVLEGPRQDPSPGDVLEGMLSRADLTMYTSKDAGRDCLRVSTLELLDNH</sequence>
<evidence type="ECO:0000256" key="4">
    <source>
        <dbReference type="SAM" id="Coils"/>
    </source>
</evidence>
<dbReference type="AlphaFoldDB" id="A0A1H7JYF4"/>
<dbReference type="OrthoDB" id="9773156at2"/>
<dbReference type="Gene3D" id="3.30.70.270">
    <property type="match status" value="1"/>
</dbReference>
<gene>
    <name evidence="6" type="ORF">SAMN05444515_10574</name>
</gene>
<dbReference type="EMBL" id="FOAA01000005">
    <property type="protein sequence ID" value="SEK79613.1"/>
    <property type="molecule type" value="Genomic_DNA"/>
</dbReference>
<dbReference type="SUPFAM" id="SSF55781">
    <property type="entry name" value="GAF domain-like"/>
    <property type="match status" value="1"/>
</dbReference>
<evidence type="ECO:0000259" key="5">
    <source>
        <dbReference type="PROSITE" id="PS50887"/>
    </source>
</evidence>
<dbReference type="SMART" id="SM00065">
    <property type="entry name" value="GAF"/>
    <property type="match status" value="1"/>
</dbReference>
<dbReference type="InterPro" id="IPR003018">
    <property type="entry name" value="GAF"/>
</dbReference>
<keyword evidence="7" id="KW-1185">Reference proteome</keyword>
<dbReference type="GO" id="GO:0005886">
    <property type="term" value="C:plasma membrane"/>
    <property type="evidence" value="ECO:0007669"/>
    <property type="project" value="TreeGrafter"/>
</dbReference>
<feature type="coiled-coil region" evidence="4">
    <location>
        <begin position="185"/>
        <end position="219"/>
    </location>
</feature>
<dbReference type="PROSITE" id="PS50887">
    <property type="entry name" value="GGDEF"/>
    <property type="match status" value="1"/>
</dbReference>
<dbReference type="EC" id="2.7.7.65" evidence="2"/>
<keyword evidence="4" id="KW-0175">Coiled coil</keyword>
<dbReference type="GO" id="GO:0052621">
    <property type="term" value="F:diguanylate cyclase activity"/>
    <property type="evidence" value="ECO:0007669"/>
    <property type="project" value="UniProtKB-EC"/>
</dbReference>
<accession>A0A1H7JYF4</accession>
<dbReference type="NCBIfam" id="TIGR00254">
    <property type="entry name" value="GGDEF"/>
    <property type="match status" value="1"/>
</dbReference>
<dbReference type="Pfam" id="PF13185">
    <property type="entry name" value="GAF_2"/>
    <property type="match status" value="1"/>
</dbReference>
<dbReference type="InterPro" id="IPR000160">
    <property type="entry name" value="GGDEF_dom"/>
</dbReference>
<dbReference type="Pfam" id="PF00990">
    <property type="entry name" value="GGDEF"/>
    <property type="match status" value="1"/>
</dbReference>
<dbReference type="PANTHER" id="PTHR45138:SF9">
    <property type="entry name" value="DIGUANYLATE CYCLASE DGCM-RELATED"/>
    <property type="match status" value="1"/>
</dbReference>
<comment type="catalytic activity">
    <reaction evidence="3">
        <text>2 GTP = 3',3'-c-di-GMP + 2 diphosphate</text>
        <dbReference type="Rhea" id="RHEA:24898"/>
        <dbReference type="ChEBI" id="CHEBI:33019"/>
        <dbReference type="ChEBI" id="CHEBI:37565"/>
        <dbReference type="ChEBI" id="CHEBI:58805"/>
        <dbReference type="EC" id="2.7.7.65"/>
    </reaction>
</comment>
<protein>
    <recommendedName>
        <fullName evidence="2">diguanylate cyclase</fullName>
        <ecNumber evidence="2">2.7.7.65</ecNumber>
    </recommendedName>
</protein>
<dbReference type="GO" id="GO:0043709">
    <property type="term" value="P:cell adhesion involved in single-species biofilm formation"/>
    <property type="evidence" value="ECO:0007669"/>
    <property type="project" value="TreeGrafter"/>
</dbReference>
<evidence type="ECO:0000313" key="7">
    <source>
        <dbReference type="Proteomes" id="UP000199256"/>
    </source>
</evidence>
<evidence type="ECO:0000256" key="2">
    <source>
        <dbReference type="ARBA" id="ARBA00012528"/>
    </source>
</evidence>
<dbReference type="InterPro" id="IPR050469">
    <property type="entry name" value="Diguanylate_Cyclase"/>
</dbReference>
<organism evidence="6 7">
    <name type="scientific">Ectothiorhodospira marina</name>
    <dbReference type="NCBI Taxonomy" id="1396821"/>
    <lineage>
        <taxon>Bacteria</taxon>
        <taxon>Pseudomonadati</taxon>
        <taxon>Pseudomonadota</taxon>
        <taxon>Gammaproteobacteria</taxon>
        <taxon>Chromatiales</taxon>
        <taxon>Ectothiorhodospiraceae</taxon>
        <taxon>Ectothiorhodospira</taxon>
    </lineage>
</organism>
<proteinExistence type="predicted"/>
<dbReference type="InterPro" id="IPR029016">
    <property type="entry name" value="GAF-like_dom_sf"/>
</dbReference>
<name>A0A1H7JYF4_9GAMM</name>
<dbReference type="STRING" id="1396821.SAMN05444515_10574"/>
<evidence type="ECO:0000313" key="6">
    <source>
        <dbReference type="EMBL" id="SEK79613.1"/>
    </source>
</evidence>
<evidence type="ECO:0000256" key="3">
    <source>
        <dbReference type="ARBA" id="ARBA00034247"/>
    </source>
</evidence>
<feature type="domain" description="GGDEF" evidence="5">
    <location>
        <begin position="247"/>
        <end position="389"/>
    </location>
</feature>
<reference evidence="7" key="1">
    <citation type="submission" date="2016-10" db="EMBL/GenBank/DDBJ databases">
        <authorList>
            <person name="Varghese N."/>
            <person name="Submissions S."/>
        </authorList>
    </citation>
    <scope>NUCLEOTIDE SEQUENCE [LARGE SCALE GENOMIC DNA]</scope>
    <source>
        <strain evidence="7">DSM 241</strain>
    </source>
</reference>
<dbReference type="Proteomes" id="UP000199256">
    <property type="component" value="Unassembled WGS sequence"/>
</dbReference>
<dbReference type="SMART" id="SM00267">
    <property type="entry name" value="GGDEF"/>
    <property type="match status" value="1"/>
</dbReference>
<dbReference type="RefSeq" id="WP_090252244.1">
    <property type="nucleotide sequence ID" value="NZ_FOAA01000005.1"/>
</dbReference>
<comment type="cofactor">
    <cofactor evidence="1">
        <name>Mg(2+)</name>
        <dbReference type="ChEBI" id="CHEBI:18420"/>
    </cofactor>
</comment>
<dbReference type="CDD" id="cd01949">
    <property type="entry name" value="GGDEF"/>
    <property type="match status" value="1"/>
</dbReference>
<dbReference type="FunFam" id="3.30.70.270:FF:000001">
    <property type="entry name" value="Diguanylate cyclase domain protein"/>
    <property type="match status" value="1"/>
</dbReference>
<dbReference type="SUPFAM" id="SSF55073">
    <property type="entry name" value="Nucleotide cyclase"/>
    <property type="match status" value="1"/>
</dbReference>
<dbReference type="GO" id="GO:1902201">
    <property type="term" value="P:negative regulation of bacterial-type flagellum-dependent cell motility"/>
    <property type="evidence" value="ECO:0007669"/>
    <property type="project" value="TreeGrafter"/>
</dbReference>